<dbReference type="AlphaFoldDB" id="A0A0P8A435"/>
<dbReference type="Pfam" id="PF20113">
    <property type="entry name" value="DUF6503"/>
    <property type="match status" value="1"/>
</dbReference>
<proteinExistence type="predicted"/>
<protein>
    <submittedName>
        <fullName evidence="1">Uncharacterized protein</fullName>
    </submittedName>
</protein>
<organism evidence="1 2">
    <name type="scientific">Algoriphagus marincola HL-49</name>
    <dbReference type="NCBI Taxonomy" id="1305737"/>
    <lineage>
        <taxon>Bacteria</taxon>
        <taxon>Pseudomonadati</taxon>
        <taxon>Bacteroidota</taxon>
        <taxon>Cytophagia</taxon>
        <taxon>Cytophagales</taxon>
        <taxon>Cyclobacteriaceae</taxon>
        <taxon>Algoriphagus</taxon>
    </lineage>
</organism>
<dbReference type="eggNOG" id="ENOG502Z8TQ">
    <property type="taxonomic scope" value="Bacteria"/>
</dbReference>
<name>A0A0P8A435_9BACT</name>
<evidence type="ECO:0000313" key="1">
    <source>
        <dbReference type="EMBL" id="KPQ12292.1"/>
    </source>
</evidence>
<accession>A0A0P8A435</accession>
<reference evidence="1 2" key="1">
    <citation type="submission" date="2015-09" db="EMBL/GenBank/DDBJ databases">
        <title>Identification and resolution of microdiversity through metagenomic sequencing of parallel consortia.</title>
        <authorList>
            <person name="Nelson W.C."/>
            <person name="Romine M.F."/>
            <person name="Lindemann S.R."/>
        </authorList>
    </citation>
    <scope>NUCLEOTIDE SEQUENCE [LARGE SCALE GENOMIC DNA]</scope>
    <source>
        <strain evidence="1">HL-49</strain>
    </source>
</reference>
<dbReference type="Proteomes" id="UP000050421">
    <property type="component" value="Unassembled WGS sequence"/>
</dbReference>
<dbReference type="PATRIC" id="fig|1305737.6.peg.3721"/>
<dbReference type="EMBL" id="LJXT01000115">
    <property type="protein sequence ID" value="KPQ12292.1"/>
    <property type="molecule type" value="Genomic_DNA"/>
</dbReference>
<gene>
    <name evidence="1" type="ORF">HLUCCX10_14875</name>
</gene>
<dbReference type="InterPro" id="IPR045444">
    <property type="entry name" value="DUF6503"/>
</dbReference>
<comment type="caution">
    <text evidence="1">The sequence shown here is derived from an EMBL/GenBank/DDBJ whole genome shotgun (WGS) entry which is preliminary data.</text>
</comment>
<evidence type="ECO:0000313" key="2">
    <source>
        <dbReference type="Proteomes" id="UP000050421"/>
    </source>
</evidence>
<dbReference type="STRING" id="1305737.GCA_000526355_01884"/>
<sequence>MEGERLENRKKGNDWHFYILGPKSPQVMKNTYFLLLLSLFFSCAEKEPDPRANQPEDFKQVLDAHGDWSRWLDAEAFSYTMFHETNLTQENHFFNLDSRKGRIDAQNFQIGFDGEKVWISPNRQAFGGPSVRFYHNLYFYFFSIPYIFTDPGVSVEKIEDRTLNGKSYETFSVSFASDKGDSPNDQYYLLTDPETHQLEWVLYTVTFFDSPEPTLNALKYEDYRDAGGLVFPRILTGYTLEGDSTGRIRYQVSFADVVLTEDALDDDLFEMPEKGAVVAN</sequence>